<feature type="chain" id="PRO_5039293683" evidence="2">
    <location>
        <begin position="21"/>
        <end position="225"/>
    </location>
</feature>
<dbReference type="Proteomes" id="UP000015001">
    <property type="component" value="Unassembled WGS sequence"/>
</dbReference>
<feature type="domain" description="DUF4097" evidence="3">
    <location>
        <begin position="36"/>
        <end position="209"/>
    </location>
</feature>
<name>S4MKT6_9ACTN</name>
<proteinExistence type="predicted"/>
<evidence type="ECO:0000259" key="3">
    <source>
        <dbReference type="Pfam" id="PF13349"/>
    </source>
</evidence>
<reference evidence="4 5" key="1">
    <citation type="submission" date="2013-02" db="EMBL/GenBank/DDBJ databases">
        <title>Draft Genome Sequence of Streptomyces afghaniensis, Which Produces Compounds of the Julimycin B-Complex.</title>
        <authorList>
            <person name="Gruening B.A."/>
            <person name="Praeg A."/>
            <person name="Erxleben A."/>
            <person name="Guenther S."/>
            <person name="Fiedler H.-P."/>
            <person name="Goodfellow M."/>
            <person name="Mueller M."/>
        </authorList>
    </citation>
    <scope>NUCLEOTIDE SEQUENCE [LARGE SCALE GENOMIC DNA]</scope>
    <source>
        <strain evidence="4 5">772</strain>
    </source>
</reference>
<dbReference type="InterPro" id="IPR025164">
    <property type="entry name" value="Toastrack_DUF4097"/>
</dbReference>
<comment type="caution">
    <text evidence="4">The sequence shown here is derived from an EMBL/GenBank/DDBJ whole genome shotgun (WGS) entry which is preliminary data.</text>
</comment>
<feature type="region of interest" description="Disordered" evidence="1">
    <location>
        <begin position="190"/>
        <end position="225"/>
    </location>
</feature>
<dbReference type="Pfam" id="PF13349">
    <property type="entry name" value="DUF4097"/>
    <property type="match status" value="1"/>
</dbReference>
<dbReference type="PATRIC" id="fig|1283301.3.peg.8790"/>
<dbReference type="AlphaFoldDB" id="S4MKT6"/>
<feature type="compositionally biased region" description="Gly residues" evidence="1">
    <location>
        <begin position="216"/>
        <end position="225"/>
    </location>
</feature>
<evidence type="ECO:0000313" key="5">
    <source>
        <dbReference type="Proteomes" id="UP000015001"/>
    </source>
</evidence>
<dbReference type="PROSITE" id="PS51257">
    <property type="entry name" value="PROKAR_LIPOPROTEIN"/>
    <property type="match status" value="1"/>
</dbReference>
<evidence type="ECO:0000256" key="1">
    <source>
        <dbReference type="SAM" id="MobiDB-lite"/>
    </source>
</evidence>
<dbReference type="RefSeq" id="WP_020277679.1">
    <property type="nucleotide sequence ID" value="NZ_KE354501.1"/>
</dbReference>
<dbReference type="OrthoDB" id="4456952at2"/>
<protein>
    <submittedName>
        <fullName evidence="4">Putative Mucin-22</fullName>
    </submittedName>
</protein>
<gene>
    <name evidence="4" type="ORF">STAFG_8862</name>
</gene>
<evidence type="ECO:0000313" key="4">
    <source>
        <dbReference type="EMBL" id="EPJ34077.1"/>
    </source>
</evidence>
<dbReference type="EMBL" id="AOPY01001719">
    <property type="protein sequence ID" value="EPJ34077.1"/>
    <property type="molecule type" value="Genomic_DNA"/>
</dbReference>
<accession>S4MKT6</accession>
<evidence type="ECO:0000256" key="2">
    <source>
        <dbReference type="SAM" id="SignalP"/>
    </source>
</evidence>
<keyword evidence="5" id="KW-1185">Reference proteome</keyword>
<keyword evidence="2" id="KW-0732">Signal</keyword>
<organism evidence="4 5">
    <name type="scientific">Streptomyces afghaniensis 772</name>
    <dbReference type="NCBI Taxonomy" id="1283301"/>
    <lineage>
        <taxon>Bacteria</taxon>
        <taxon>Bacillati</taxon>
        <taxon>Actinomycetota</taxon>
        <taxon>Actinomycetes</taxon>
        <taxon>Kitasatosporales</taxon>
        <taxon>Streptomycetaceae</taxon>
        <taxon>Streptomyces</taxon>
    </lineage>
</organism>
<feature type="signal peptide" evidence="2">
    <location>
        <begin position="1"/>
        <end position="20"/>
    </location>
</feature>
<sequence>MKTKASAAAALTLMALVAGCTSGDETSESSSYTVKEAVSALSVKSNGGLIELVASDRTTVQVTEKFLYSGSKPETRHAVSGSTLSLETRGCSGDSSPCEVSYRIEVPRKLTVSLNSEGGDAEVKGLAGKLTVETEGGSATAEQLASTTVKIASGGGDADAVFTSAPDSADVSTDGGDLTVRLPAGSYAVDADAEGGEEKVTVKTDPASSHKVIARSGGGSVSVTS</sequence>
<dbReference type="HOGENOM" id="CLU_076844_2_0_11"/>